<accession>A0A067SIR8</accession>
<organism evidence="1 2">
    <name type="scientific">Galerina marginata (strain CBS 339.88)</name>
    <dbReference type="NCBI Taxonomy" id="685588"/>
    <lineage>
        <taxon>Eukaryota</taxon>
        <taxon>Fungi</taxon>
        <taxon>Dikarya</taxon>
        <taxon>Basidiomycota</taxon>
        <taxon>Agaricomycotina</taxon>
        <taxon>Agaricomycetes</taxon>
        <taxon>Agaricomycetidae</taxon>
        <taxon>Agaricales</taxon>
        <taxon>Agaricineae</taxon>
        <taxon>Strophariaceae</taxon>
        <taxon>Galerina</taxon>
    </lineage>
</organism>
<reference evidence="2" key="1">
    <citation type="journal article" date="2014" name="Proc. Natl. Acad. Sci. U.S.A.">
        <title>Extensive sampling of basidiomycete genomes demonstrates inadequacy of the white-rot/brown-rot paradigm for wood decay fungi.</title>
        <authorList>
            <person name="Riley R."/>
            <person name="Salamov A.A."/>
            <person name="Brown D.W."/>
            <person name="Nagy L.G."/>
            <person name="Floudas D."/>
            <person name="Held B.W."/>
            <person name="Levasseur A."/>
            <person name="Lombard V."/>
            <person name="Morin E."/>
            <person name="Otillar R."/>
            <person name="Lindquist E.A."/>
            <person name="Sun H."/>
            <person name="LaButti K.M."/>
            <person name="Schmutz J."/>
            <person name="Jabbour D."/>
            <person name="Luo H."/>
            <person name="Baker S.E."/>
            <person name="Pisabarro A.G."/>
            <person name="Walton J.D."/>
            <person name="Blanchette R.A."/>
            <person name="Henrissat B."/>
            <person name="Martin F."/>
            <person name="Cullen D."/>
            <person name="Hibbett D.S."/>
            <person name="Grigoriev I.V."/>
        </authorList>
    </citation>
    <scope>NUCLEOTIDE SEQUENCE [LARGE SCALE GENOMIC DNA]</scope>
    <source>
        <strain evidence="2">CBS 339.88</strain>
    </source>
</reference>
<dbReference type="EMBL" id="KL142413">
    <property type="protein sequence ID" value="KDR67614.1"/>
    <property type="molecule type" value="Genomic_DNA"/>
</dbReference>
<dbReference type="Proteomes" id="UP000027222">
    <property type="component" value="Unassembled WGS sequence"/>
</dbReference>
<evidence type="ECO:0000313" key="1">
    <source>
        <dbReference type="EMBL" id="KDR67614.1"/>
    </source>
</evidence>
<keyword evidence="2" id="KW-1185">Reference proteome</keyword>
<protein>
    <submittedName>
        <fullName evidence="1">Uncharacterized protein</fullName>
    </submittedName>
</protein>
<dbReference type="HOGENOM" id="CLU_2527625_0_0_1"/>
<sequence length="84" mass="9705">MMSRTPALPLTLRFRQRILAYPLHSGCFLAVELSLVGDVRLPSEHLLHLYLITSLSSLHTIVVRSRQYPRSKYSRYHQADPSSR</sequence>
<dbReference type="AlphaFoldDB" id="A0A067SIR8"/>
<proteinExistence type="predicted"/>
<gene>
    <name evidence="1" type="ORF">GALMADRAFT_1068865</name>
</gene>
<name>A0A067SIR8_GALM3</name>
<evidence type="ECO:0000313" key="2">
    <source>
        <dbReference type="Proteomes" id="UP000027222"/>
    </source>
</evidence>